<keyword evidence="2" id="KW-1185">Reference proteome</keyword>
<dbReference type="EMBL" id="CP111012">
    <property type="protein sequence ID" value="WAQ94516.1"/>
    <property type="molecule type" value="Genomic_DNA"/>
</dbReference>
<reference evidence="1" key="1">
    <citation type="submission" date="2022-11" db="EMBL/GenBank/DDBJ databases">
        <title>Centuries of genome instability and evolution in soft-shell clam transmissible cancer (bioRxiv).</title>
        <authorList>
            <person name="Hart S.F.M."/>
            <person name="Yonemitsu M.A."/>
            <person name="Giersch R.M."/>
            <person name="Beal B.F."/>
            <person name="Arriagada G."/>
            <person name="Davis B.W."/>
            <person name="Ostrander E.A."/>
            <person name="Goff S.P."/>
            <person name="Metzger M.J."/>
        </authorList>
    </citation>
    <scope>NUCLEOTIDE SEQUENCE</scope>
    <source>
        <strain evidence="1">MELC-2E11</strain>
        <tissue evidence="1">Siphon/mantle</tissue>
    </source>
</reference>
<evidence type="ECO:0000313" key="2">
    <source>
        <dbReference type="Proteomes" id="UP001164746"/>
    </source>
</evidence>
<dbReference type="Proteomes" id="UP001164746">
    <property type="component" value="Chromosome 1"/>
</dbReference>
<evidence type="ECO:0000313" key="1">
    <source>
        <dbReference type="EMBL" id="WAQ94516.1"/>
    </source>
</evidence>
<name>A0ABY7DA27_MYAAR</name>
<gene>
    <name evidence="1" type="ORF">MAR_006987</name>
</gene>
<sequence>MGEINNDLRSLEEIYGSKNFLNKKHDRNTANKTVHIMEQMNDRFADTPLCPAPPTFFSSCCLSSATVSPTASPVVVSGWSPSEKETKLEQIVGCYFCSTRSSICVIIPIPVAPTRSCGIHVFLLLIFLTFIHLCG</sequence>
<proteinExistence type="predicted"/>
<feature type="non-terminal residue" evidence="1">
    <location>
        <position position="1"/>
    </location>
</feature>
<organism evidence="1 2">
    <name type="scientific">Mya arenaria</name>
    <name type="common">Soft-shell clam</name>
    <dbReference type="NCBI Taxonomy" id="6604"/>
    <lineage>
        <taxon>Eukaryota</taxon>
        <taxon>Metazoa</taxon>
        <taxon>Spiralia</taxon>
        <taxon>Lophotrochozoa</taxon>
        <taxon>Mollusca</taxon>
        <taxon>Bivalvia</taxon>
        <taxon>Autobranchia</taxon>
        <taxon>Heteroconchia</taxon>
        <taxon>Euheterodonta</taxon>
        <taxon>Imparidentia</taxon>
        <taxon>Neoheterodontei</taxon>
        <taxon>Myida</taxon>
        <taxon>Myoidea</taxon>
        <taxon>Myidae</taxon>
        <taxon>Mya</taxon>
    </lineage>
</organism>
<protein>
    <submittedName>
        <fullName evidence="1">Uncharacterized protein</fullName>
    </submittedName>
</protein>
<accession>A0ABY7DA27</accession>